<dbReference type="PANTHER" id="PTHR32487">
    <property type="entry name" value="3-OXO-DELTA(4,5)-STEROID 5-BETA-REDUCTASE"/>
    <property type="match status" value="1"/>
</dbReference>
<dbReference type="RefSeq" id="WP_131995954.1">
    <property type="nucleotide sequence ID" value="NZ_SMGK01000003.1"/>
</dbReference>
<feature type="domain" description="PRISE-like Rossmann-fold" evidence="1">
    <location>
        <begin position="68"/>
        <end position="366"/>
    </location>
</feature>
<evidence type="ECO:0000313" key="3">
    <source>
        <dbReference type="Proteomes" id="UP000295210"/>
    </source>
</evidence>
<evidence type="ECO:0000259" key="1">
    <source>
        <dbReference type="Pfam" id="PF22917"/>
    </source>
</evidence>
<keyword evidence="3" id="KW-1185">Reference proteome</keyword>
<dbReference type="AlphaFoldDB" id="A0A4R1L858"/>
<dbReference type="CDD" id="cd08948">
    <property type="entry name" value="5beta-POR_like_SDR_a"/>
    <property type="match status" value="1"/>
</dbReference>
<dbReference type="EMBL" id="SMGK01000003">
    <property type="protein sequence ID" value="TCK72529.1"/>
    <property type="molecule type" value="Genomic_DNA"/>
</dbReference>
<dbReference type="InterPro" id="IPR055222">
    <property type="entry name" value="PRISE-like_Rossmann-fold"/>
</dbReference>
<sequence length="367" mass="39935">MHANQGPESSTNLSESRRAALVVGSTGITGGNLAAHLASTGWIVYGMARKPQAAPGITPLAADLQDSAAVRAAIAGVDISHVFLCTWLRQPTEEENVRVNGAMMENLFGALAGKPIKHAALVTGTKHYLGPFEAYGQTAAETPFREDNPRLPGLNFYYTQEDILFAAAGRGGFGWSVHRPHTVIGYARGNAMNMGVTLAVYATICRETGQPFIFPGSHEQWNALTDVTDARILARQLEWAATTPAARNHAFNISNGDIFRWRWLWPQLAGYFGVEPQGPPTPPAPLEPRMTGAAALWRGIAQRHSLAEPNIDALVSWWHTDGDLGRKLECVNDMTQSWSLGFSAFQSTPASFFDLFARLKDERIIPA</sequence>
<accession>A0A4R1L858</accession>
<dbReference type="Gene3D" id="3.40.50.720">
    <property type="entry name" value="NAD(P)-binding Rossmann-like Domain"/>
    <property type="match status" value="1"/>
</dbReference>
<dbReference type="Pfam" id="PF22917">
    <property type="entry name" value="PRISE"/>
    <property type="match status" value="1"/>
</dbReference>
<protein>
    <submittedName>
        <fullName evidence="2">Nucleoside-diphosphate-sugar epimerase</fullName>
    </submittedName>
</protein>
<name>A0A4R1L858_9BACT</name>
<organism evidence="2 3">
    <name type="scientific">Acidipila rosea</name>
    <dbReference type="NCBI Taxonomy" id="768535"/>
    <lineage>
        <taxon>Bacteria</taxon>
        <taxon>Pseudomonadati</taxon>
        <taxon>Acidobacteriota</taxon>
        <taxon>Terriglobia</taxon>
        <taxon>Terriglobales</taxon>
        <taxon>Acidobacteriaceae</taxon>
        <taxon>Acidipila</taxon>
    </lineage>
</organism>
<dbReference type="SUPFAM" id="SSF51735">
    <property type="entry name" value="NAD(P)-binding Rossmann-fold domains"/>
    <property type="match status" value="1"/>
</dbReference>
<proteinExistence type="predicted"/>
<evidence type="ECO:0000313" key="2">
    <source>
        <dbReference type="EMBL" id="TCK72529.1"/>
    </source>
</evidence>
<gene>
    <name evidence="2" type="ORF">C7378_2111</name>
</gene>
<reference evidence="2 3" key="1">
    <citation type="submission" date="2019-03" db="EMBL/GenBank/DDBJ databases">
        <title>Genomic Encyclopedia of Type Strains, Phase IV (KMG-IV): sequencing the most valuable type-strain genomes for metagenomic binning, comparative biology and taxonomic classification.</title>
        <authorList>
            <person name="Goeker M."/>
        </authorList>
    </citation>
    <scope>NUCLEOTIDE SEQUENCE [LARGE SCALE GENOMIC DNA]</scope>
    <source>
        <strain evidence="2 3">DSM 103428</strain>
    </source>
</reference>
<comment type="caution">
    <text evidence="2">The sequence shown here is derived from an EMBL/GenBank/DDBJ whole genome shotgun (WGS) entry which is preliminary data.</text>
</comment>
<dbReference type="InterPro" id="IPR036291">
    <property type="entry name" value="NAD(P)-bd_dom_sf"/>
</dbReference>
<dbReference type="OrthoDB" id="4392084at2"/>
<dbReference type="Proteomes" id="UP000295210">
    <property type="component" value="Unassembled WGS sequence"/>
</dbReference>
<dbReference type="PANTHER" id="PTHR32487:SF0">
    <property type="entry name" value="3-OXO-DELTA(4,5)-STEROID 5-BETA-REDUCTASE"/>
    <property type="match status" value="1"/>
</dbReference>